<sequence length="53" mass="5747">MSTGDFSVILSRKSGFGAGVRAEMEFSIDDKLVEKVFGIGDGLKSQEQTHVLQ</sequence>
<comment type="caution">
    <text evidence="1">The sequence shown here is derived from an EMBL/GenBank/DDBJ whole genome shotgun (WGS) entry which is preliminary data.</text>
</comment>
<dbReference type="RefSeq" id="WP_307424541.1">
    <property type="nucleotide sequence ID" value="NZ_JAUSVK010000001.1"/>
</dbReference>
<reference evidence="1 2" key="1">
    <citation type="submission" date="2023-07" db="EMBL/GenBank/DDBJ databases">
        <title>Genomic Encyclopedia of Type Strains, Phase IV (KMG-IV): sequencing the most valuable type-strain genomes for metagenomic binning, comparative biology and taxonomic classification.</title>
        <authorList>
            <person name="Goeker M."/>
        </authorList>
    </citation>
    <scope>NUCLEOTIDE SEQUENCE [LARGE SCALE GENOMIC DNA]</scope>
    <source>
        <strain evidence="1 2">DSM 5896</strain>
    </source>
</reference>
<keyword evidence="2" id="KW-1185">Reference proteome</keyword>
<accession>A0ABU0FAU0</accession>
<name>A0ABU0FAU0_9HYPH</name>
<gene>
    <name evidence="1" type="ORF">J3R73_001526</name>
</gene>
<dbReference type="Proteomes" id="UP001237448">
    <property type="component" value="Unassembled WGS sequence"/>
</dbReference>
<organism evidence="1 2">
    <name type="scientific">Labrys monachus</name>
    <dbReference type="NCBI Taxonomy" id="217067"/>
    <lineage>
        <taxon>Bacteria</taxon>
        <taxon>Pseudomonadati</taxon>
        <taxon>Pseudomonadota</taxon>
        <taxon>Alphaproteobacteria</taxon>
        <taxon>Hyphomicrobiales</taxon>
        <taxon>Xanthobacteraceae</taxon>
        <taxon>Labrys</taxon>
    </lineage>
</organism>
<dbReference type="EMBL" id="JAUSVK010000001">
    <property type="protein sequence ID" value="MDQ0391734.1"/>
    <property type="molecule type" value="Genomic_DNA"/>
</dbReference>
<proteinExistence type="predicted"/>
<evidence type="ECO:0000313" key="2">
    <source>
        <dbReference type="Proteomes" id="UP001237448"/>
    </source>
</evidence>
<evidence type="ECO:0000313" key="1">
    <source>
        <dbReference type="EMBL" id="MDQ0391734.1"/>
    </source>
</evidence>
<protein>
    <submittedName>
        <fullName evidence="1">Uncharacterized protein</fullName>
    </submittedName>
</protein>